<gene>
    <name evidence="6" type="ORF">GCM10009560_57300</name>
</gene>
<evidence type="ECO:0000256" key="1">
    <source>
        <dbReference type="ARBA" id="ARBA00023015"/>
    </source>
</evidence>
<dbReference type="PANTHER" id="PTHR30055">
    <property type="entry name" value="HTH-TYPE TRANSCRIPTIONAL REGULATOR RUTR"/>
    <property type="match status" value="1"/>
</dbReference>
<evidence type="ECO:0000259" key="5">
    <source>
        <dbReference type="PROSITE" id="PS50977"/>
    </source>
</evidence>
<reference evidence="7" key="1">
    <citation type="journal article" date="2019" name="Int. J. Syst. Evol. Microbiol.">
        <title>The Global Catalogue of Microorganisms (GCM) 10K type strain sequencing project: providing services to taxonomists for standard genome sequencing and annotation.</title>
        <authorList>
            <consortium name="The Broad Institute Genomics Platform"/>
            <consortium name="The Broad Institute Genome Sequencing Center for Infectious Disease"/>
            <person name="Wu L."/>
            <person name="Ma J."/>
        </authorList>
    </citation>
    <scope>NUCLEOTIDE SEQUENCE [LARGE SCALE GENOMIC DNA]</scope>
    <source>
        <strain evidence="7">JCM 11136</strain>
    </source>
</reference>
<feature type="DNA-binding region" description="H-T-H motif" evidence="4">
    <location>
        <begin position="29"/>
        <end position="48"/>
    </location>
</feature>
<evidence type="ECO:0000313" key="6">
    <source>
        <dbReference type="EMBL" id="GAA0943721.1"/>
    </source>
</evidence>
<dbReference type="PANTHER" id="PTHR30055:SF234">
    <property type="entry name" value="HTH-TYPE TRANSCRIPTIONAL REGULATOR BETI"/>
    <property type="match status" value="1"/>
</dbReference>
<keyword evidence="2 4" id="KW-0238">DNA-binding</keyword>
<dbReference type="InterPro" id="IPR050109">
    <property type="entry name" value="HTH-type_TetR-like_transc_reg"/>
</dbReference>
<evidence type="ECO:0000256" key="2">
    <source>
        <dbReference type="ARBA" id="ARBA00023125"/>
    </source>
</evidence>
<evidence type="ECO:0000313" key="7">
    <source>
        <dbReference type="Proteomes" id="UP001501578"/>
    </source>
</evidence>
<proteinExistence type="predicted"/>
<feature type="domain" description="HTH tetR-type" evidence="5">
    <location>
        <begin position="6"/>
        <end position="66"/>
    </location>
</feature>
<dbReference type="PRINTS" id="PR00455">
    <property type="entry name" value="HTHTETR"/>
</dbReference>
<dbReference type="InterPro" id="IPR001647">
    <property type="entry name" value="HTH_TetR"/>
</dbReference>
<keyword evidence="3" id="KW-0804">Transcription</keyword>
<name>A0ABN1QKJ1_9ACTN</name>
<protein>
    <submittedName>
        <fullName evidence="6">TetR/AcrR family transcriptional regulator</fullName>
    </submittedName>
</protein>
<evidence type="ECO:0000256" key="4">
    <source>
        <dbReference type="PROSITE-ProRule" id="PRU00335"/>
    </source>
</evidence>
<dbReference type="Pfam" id="PF00440">
    <property type="entry name" value="TetR_N"/>
    <property type="match status" value="1"/>
</dbReference>
<dbReference type="RefSeq" id="WP_343953194.1">
    <property type="nucleotide sequence ID" value="NZ_BAAAHQ010000035.1"/>
</dbReference>
<dbReference type="PROSITE" id="PS50977">
    <property type="entry name" value="HTH_TETR_2"/>
    <property type="match status" value="1"/>
</dbReference>
<accession>A0ABN1QKJ1</accession>
<dbReference type="Proteomes" id="UP001501578">
    <property type="component" value="Unassembled WGS sequence"/>
</dbReference>
<organism evidence="6 7">
    <name type="scientific">Nonomuraea longicatena</name>
    <dbReference type="NCBI Taxonomy" id="83682"/>
    <lineage>
        <taxon>Bacteria</taxon>
        <taxon>Bacillati</taxon>
        <taxon>Actinomycetota</taxon>
        <taxon>Actinomycetes</taxon>
        <taxon>Streptosporangiales</taxon>
        <taxon>Streptosporangiaceae</taxon>
        <taxon>Nonomuraea</taxon>
    </lineage>
</organism>
<sequence length="224" mass="24948">MSESNRERADRVLDAAAELLVRHGARKVTVDDIALRAGVGKGTLYLHWPTKHRLFAALYTREALAYVRLLAAEMRRDPASVRPHRLLPYTYLSVTGRPVLRALLTGDGAPLQSGGDGDGMRREELMAWPRLHDVLVRHGLLRSDVPDLPYTLKTISAGYYLLDAMDPEDARGTEAKAESFAYVVRAAFEPPGEPGERTLAEAAAEVVAIAEELVPQYEKWIYER</sequence>
<dbReference type="SUPFAM" id="SSF46689">
    <property type="entry name" value="Homeodomain-like"/>
    <property type="match status" value="1"/>
</dbReference>
<dbReference type="EMBL" id="BAAAHQ010000035">
    <property type="protein sequence ID" value="GAA0943721.1"/>
    <property type="molecule type" value="Genomic_DNA"/>
</dbReference>
<evidence type="ECO:0000256" key="3">
    <source>
        <dbReference type="ARBA" id="ARBA00023163"/>
    </source>
</evidence>
<keyword evidence="7" id="KW-1185">Reference proteome</keyword>
<comment type="caution">
    <text evidence="6">The sequence shown here is derived from an EMBL/GenBank/DDBJ whole genome shotgun (WGS) entry which is preliminary data.</text>
</comment>
<dbReference type="Gene3D" id="1.10.357.10">
    <property type="entry name" value="Tetracycline Repressor, domain 2"/>
    <property type="match status" value="1"/>
</dbReference>
<dbReference type="InterPro" id="IPR009057">
    <property type="entry name" value="Homeodomain-like_sf"/>
</dbReference>
<keyword evidence="1" id="KW-0805">Transcription regulation</keyword>